<dbReference type="Proteomes" id="UP000046393">
    <property type="component" value="Unplaced"/>
</dbReference>
<name>A0A0N5AJP0_9BILA</name>
<reference evidence="2" key="1">
    <citation type="submission" date="2017-02" db="UniProtKB">
        <authorList>
            <consortium name="WormBaseParasite"/>
        </authorList>
    </citation>
    <scope>IDENTIFICATION</scope>
</reference>
<evidence type="ECO:0000313" key="1">
    <source>
        <dbReference type="Proteomes" id="UP000046393"/>
    </source>
</evidence>
<dbReference type="WBParaSite" id="SMUV_0000468501-mRNA-1">
    <property type="protein sequence ID" value="SMUV_0000468501-mRNA-1"/>
    <property type="gene ID" value="SMUV_0000468501"/>
</dbReference>
<evidence type="ECO:0000313" key="2">
    <source>
        <dbReference type="WBParaSite" id="SMUV_0000468501-mRNA-1"/>
    </source>
</evidence>
<proteinExistence type="predicted"/>
<accession>A0A0N5AJP0</accession>
<dbReference type="AlphaFoldDB" id="A0A0N5AJP0"/>
<keyword evidence="1" id="KW-1185">Reference proteome</keyword>
<sequence>MKRKHLLSRIFRLLRSGEGSPKFEQSRKKFITLANGQQICISNCRRQHRTSVTSHLSHFEPMPTIHEEDDLDFEQCSTKSDPLPSPKVISSCKSKPISAKVIPSDNSFLSRSAPATSACGYATVVDMLMLERTAVC</sequence>
<protein>
    <submittedName>
        <fullName evidence="2">Uncharacterized protein</fullName>
    </submittedName>
</protein>
<organism evidence="1 2">
    <name type="scientific">Syphacia muris</name>
    <dbReference type="NCBI Taxonomy" id="451379"/>
    <lineage>
        <taxon>Eukaryota</taxon>
        <taxon>Metazoa</taxon>
        <taxon>Ecdysozoa</taxon>
        <taxon>Nematoda</taxon>
        <taxon>Chromadorea</taxon>
        <taxon>Rhabditida</taxon>
        <taxon>Spirurina</taxon>
        <taxon>Oxyuridomorpha</taxon>
        <taxon>Oxyuroidea</taxon>
        <taxon>Oxyuridae</taxon>
        <taxon>Syphacia</taxon>
    </lineage>
</organism>